<dbReference type="CDD" id="cd16454">
    <property type="entry name" value="RING-H2_PA-TM-RING"/>
    <property type="match status" value="1"/>
</dbReference>
<gene>
    <name evidence="10" type="ORF">MKW94_029298</name>
</gene>
<organism evidence="10 11">
    <name type="scientific">Papaver nudicaule</name>
    <name type="common">Iceland poppy</name>
    <dbReference type="NCBI Taxonomy" id="74823"/>
    <lineage>
        <taxon>Eukaryota</taxon>
        <taxon>Viridiplantae</taxon>
        <taxon>Streptophyta</taxon>
        <taxon>Embryophyta</taxon>
        <taxon>Tracheophyta</taxon>
        <taxon>Spermatophyta</taxon>
        <taxon>Magnoliopsida</taxon>
        <taxon>Ranunculales</taxon>
        <taxon>Papaveraceae</taxon>
        <taxon>Papaveroideae</taxon>
        <taxon>Papaver</taxon>
    </lineage>
</organism>
<evidence type="ECO:0000259" key="9">
    <source>
        <dbReference type="PROSITE" id="PS50089"/>
    </source>
</evidence>
<dbReference type="Gene3D" id="3.30.40.10">
    <property type="entry name" value="Zinc/RING finger domain, C3HC4 (zinc finger)"/>
    <property type="match status" value="1"/>
</dbReference>
<accession>A0AA41VNF1</accession>
<keyword evidence="11" id="KW-1185">Reference proteome</keyword>
<dbReference type="PANTHER" id="PTHR22937">
    <property type="entry name" value="E3 UBIQUITIN-PROTEIN LIGASE RNF165"/>
    <property type="match status" value="1"/>
</dbReference>
<keyword evidence="7" id="KW-0862">Zinc</keyword>
<keyword evidence="6" id="KW-0833">Ubl conjugation pathway</keyword>
<evidence type="ECO:0000256" key="4">
    <source>
        <dbReference type="ARBA" id="ARBA00022723"/>
    </source>
</evidence>
<evidence type="ECO:0000313" key="10">
    <source>
        <dbReference type="EMBL" id="MCL7044477.1"/>
    </source>
</evidence>
<dbReference type="InterPro" id="IPR045191">
    <property type="entry name" value="MBR1/2-like"/>
</dbReference>
<dbReference type="EC" id="2.3.2.27" evidence="2"/>
<protein>
    <recommendedName>
        <fullName evidence="2">RING-type E3 ubiquitin transferase</fullName>
        <ecNumber evidence="2">2.3.2.27</ecNumber>
    </recommendedName>
</protein>
<evidence type="ECO:0000313" key="11">
    <source>
        <dbReference type="Proteomes" id="UP001177140"/>
    </source>
</evidence>
<dbReference type="InterPro" id="IPR013083">
    <property type="entry name" value="Znf_RING/FYVE/PHD"/>
</dbReference>
<evidence type="ECO:0000256" key="7">
    <source>
        <dbReference type="ARBA" id="ARBA00022833"/>
    </source>
</evidence>
<evidence type="ECO:0000256" key="8">
    <source>
        <dbReference type="PROSITE-ProRule" id="PRU00175"/>
    </source>
</evidence>
<dbReference type="InterPro" id="IPR001841">
    <property type="entry name" value="Znf_RING"/>
</dbReference>
<proteinExistence type="predicted"/>
<dbReference type="Proteomes" id="UP001177140">
    <property type="component" value="Unassembled WGS sequence"/>
</dbReference>
<evidence type="ECO:0000256" key="6">
    <source>
        <dbReference type="ARBA" id="ARBA00022786"/>
    </source>
</evidence>
<feature type="domain" description="RING-type" evidence="9">
    <location>
        <begin position="148"/>
        <end position="191"/>
    </location>
</feature>
<keyword evidence="5 8" id="KW-0863">Zinc-finger</keyword>
<dbReference type="EMBL" id="JAJJMA010258565">
    <property type="protein sequence ID" value="MCL7044477.1"/>
    <property type="molecule type" value="Genomic_DNA"/>
</dbReference>
<comment type="caution">
    <text evidence="10">The sequence shown here is derived from an EMBL/GenBank/DDBJ whole genome shotgun (WGS) entry which is preliminary data.</text>
</comment>
<dbReference type="Pfam" id="PF13639">
    <property type="entry name" value="zf-RING_2"/>
    <property type="match status" value="1"/>
</dbReference>
<evidence type="ECO:0000256" key="2">
    <source>
        <dbReference type="ARBA" id="ARBA00012483"/>
    </source>
</evidence>
<evidence type="ECO:0000256" key="5">
    <source>
        <dbReference type="ARBA" id="ARBA00022771"/>
    </source>
</evidence>
<keyword evidence="4" id="KW-0479">Metal-binding</keyword>
<dbReference type="GO" id="GO:0008270">
    <property type="term" value="F:zinc ion binding"/>
    <property type="evidence" value="ECO:0007669"/>
    <property type="project" value="UniProtKB-KW"/>
</dbReference>
<sequence length="200" mass="22792">MEPTTSLSSVDFNTAASNGKTLLSLGIMYGSTVTTVKVSESGTTRIGGSWWLMIRNMVSTNHTMEIIKQSRFHLLPEAIQILLIRNKTINRIVALYIITQANWRDLGCGFQYRWYKNYNNMVIRSKARVAVENMTKIYIIDTEEGVPCPICYEEWKAGDDVTKTVCGHEYHSSCIQKWLIHDKHGSCPICRSQIAAIPRW</sequence>
<name>A0AA41VNF1_PAPNU</name>
<evidence type="ECO:0000256" key="3">
    <source>
        <dbReference type="ARBA" id="ARBA00022679"/>
    </source>
</evidence>
<dbReference type="SUPFAM" id="SSF57850">
    <property type="entry name" value="RING/U-box"/>
    <property type="match status" value="1"/>
</dbReference>
<reference evidence="10" key="1">
    <citation type="submission" date="2022-03" db="EMBL/GenBank/DDBJ databases">
        <title>A functionally conserved STORR gene fusion in Papaver species that diverged 16.8 million years ago.</title>
        <authorList>
            <person name="Catania T."/>
        </authorList>
    </citation>
    <scope>NUCLEOTIDE SEQUENCE</scope>
    <source>
        <strain evidence="10">S-191538</strain>
    </source>
</reference>
<dbReference type="PROSITE" id="PS50089">
    <property type="entry name" value="ZF_RING_2"/>
    <property type="match status" value="1"/>
</dbReference>
<evidence type="ECO:0000256" key="1">
    <source>
        <dbReference type="ARBA" id="ARBA00000900"/>
    </source>
</evidence>
<keyword evidence="3" id="KW-0808">Transferase</keyword>
<dbReference type="SMART" id="SM00184">
    <property type="entry name" value="RING"/>
    <property type="match status" value="1"/>
</dbReference>
<dbReference type="PANTHER" id="PTHR22937:SF65">
    <property type="entry name" value="E3 UBIQUITIN-PROTEIN LIGASE ARK2C"/>
    <property type="match status" value="1"/>
</dbReference>
<comment type="catalytic activity">
    <reaction evidence="1">
        <text>S-ubiquitinyl-[E2 ubiquitin-conjugating enzyme]-L-cysteine + [acceptor protein]-L-lysine = [E2 ubiquitin-conjugating enzyme]-L-cysteine + N(6)-ubiquitinyl-[acceptor protein]-L-lysine.</text>
        <dbReference type="EC" id="2.3.2.27"/>
    </reaction>
</comment>
<dbReference type="AlphaFoldDB" id="A0AA41VNF1"/>
<dbReference type="GO" id="GO:0061630">
    <property type="term" value="F:ubiquitin protein ligase activity"/>
    <property type="evidence" value="ECO:0007669"/>
    <property type="project" value="UniProtKB-EC"/>
</dbReference>